<dbReference type="InterPro" id="IPR027417">
    <property type="entry name" value="P-loop_NTPase"/>
</dbReference>
<dbReference type="PANTHER" id="PTHR47964:SF1">
    <property type="entry name" value="ATP-DEPENDENT DNA HELICASE HOMOLOG RECG, CHLOROPLASTIC"/>
    <property type="match status" value="1"/>
</dbReference>
<dbReference type="Pfam" id="PF19833">
    <property type="entry name" value="RecG_dom3_C"/>
    <property type="match status" value="1"/>
</dbReference>
<dbReference type="GO" id="GO:0003677">
    <property type="term" value="F:DNA binding"/>
    <property type="evidence" value="ECO:0007669"/>
    <property type="project" value="UniProtKB-KW"/>
</dbReference>
<keyword evidence="2" id="KW-0227">DNA damage</keyword>
<feature type="domain" description="Helicase C-terminal" evidence="9">
    <location>
        <begin position="283"/>
        <end position="442"/>
    </location>
</feature>
<dbReference type="InterPro" id="IPR047112">
    <property type="entry name" value="RecG/Mfd"/>
</dbReference>
<keyword evidence="7" id="KW-0234">DNA repair</keyword>
<evidence type="ECO:0000256" key="5">
    <source>
        <dbReference type="ARBA" id="ARBA00022840"/>
    </source>
</evidence>
<dbReference type="NCBIfam" id="NF008164">
    <property type="entry name" value="PRK10917.1-2"/>
    <property type="match status" value="1"/>
</dbReference>
<gene>
    <name evidence="10" type="ORF">METZ01_LOCUS151303</name>
</gene>
<dbReference type="SMART" id="SM00490">
    <property type="entry name" value="HELICc"/>
    <property type="match status" value="1"/>
</dbReference>
<dbReference type="PANTHER" id="PTHR47964">
    <property type="entry name" value="ATP-DEPENDENT DNA HELICASE HOMOLOG RECG, CHLOROPLASTIC"/>
    <property type="match status" value="1"/>
</dbReference>
<dbReference type="PROSITE" id="PS51192">
    <property type="entry name" value="HELICASE_ATP_BIND_1"/>
    <property type="match status" value="1"/>
</dbReference>
<dbReference type="PROSITE" id="PS51194">
    <property type="entry name" value="HELICASE_CTER"/>
    <property type="match status" value="1"/>
</dbReference>
<name>A0A382AAN1_9ZZZZ</name>
<dbReference type="Pfam" id="PF00270">
    <property type="entry name" value="DEAD"/>
    <property type="match status" value="1"/>
</dbReference>
<keyword evidence="3" id="KW-0378">Hydrolase</keyword>
<evidence type="ECO:0000259" key="8">
    <source>
        <dbReference type="PROSITE" id="PS51192"/>
    </source>
</evidence>
<evidence type="ECO:0000256" key="3">
    <source>
        <dbReference type="ARBA" id="ARBA00022801"/>
    </source>
</evidence>
<keyword evidence="1" id="KW-0547">Nucleotide-binding</keyword>
<evidence type="ECO:0000313" key="10">
    <source>
        <dbReference type="EMBL" id="SVA98449.1"/>
    </source>
</evidence>
<dbReference type="SUPFAM" id="SSF52540">
    <property type="entry name" value="P-loop containing nucleoside triphosphate hydrolases"/>
    <property type="match status" value="2"/>
</dbReference>
<evidence type="ECO:0000256" key="7">
    <source>
        <dbReference type="ARBA" id="ARBA00023204"/>
    </source>
</evidence>
<organism evidence="10">
    <name type="scientific">marine metagenome</name>
    <dbReference type="NCBI Taxonomy" id="408172"/>
    <lineage>
        <taxon>unclassified sequences</taxon>
        <taxon>metagenomes</taxon>
        <taxon>ecological metagenomes</taxon>
    </lineage>
</organism>
<evidence type="ECO:0000256" key="2">
    <source>
        <dbReference type="ARBA" id="ARBA00022763"/>
    </source>
</evidence>
<protein>
    <recommendedName>
        <fullName evidence="11">ATP-dependent DNA helicase RecG</fullName>
    </recommendedName>
</protein>
<dbReference type="AlphaFoldDB" id="A0A382AAN1"/>
<evidence type="ECO:0000256" key="1">
    <source>
        <dbReference type="ARBA" id="ARBA00022741"/>
    </source>
</evidence>
<feature type="domain" description="Helicase ATP-binding" evidence="8">
    <location>
        <begin position="103"/>
        <end position="264"/>
    </location>
</feature>
<dbReference type="Gene3D" id="3.40.50.300">
    <property type="entry name" value="P-loop containing nucleotide triphosphate hydrolases"/>
    <property type="match status" value="2"/>
</dbReference>
<keyword evidence="4" id="KW-0347">Helicase</keyword>
<dbReference type="SMART" id="SM00487">
    <property type="entry name" value="DEXDc"/>
    <property type="match status" value="1"/>
</dbReference>
<keyword evidence="6" id="KW-0238">DNA-binding</keyword>
<dbReference type="GO" id="GO:0006281">
    <property type="term" value="P:DNA repair"/>
    <property type="evidence" value="ECO:0007669"/>
    <property type="project" value="UniProtKB-KW"/>
</dbReference>
<dbReference type="InterPro" id="IPR001650">
    <property type="entry name" value="Helicase_C-like"/>
</dbReference>
<accession>A0A382AAN1</accession>
<dbReference type="InterPro" id="IPR045562">
    <property type="entry name" value="RecG_dom3_C"/>
</dbReference>
<dbReference type="InterPro" id="IPR014001">
    <property type="entry name" value="Helicase_ATP-bd"/>
</dbReference>
<keyword evidence="5" id="KW-0067">ATP-binding</keyword>
<evidence type="ECO:0000256" key="6">
    <source>
        <dbReference type="ARBA" id="ARBA00023125"/>
    </source>
</evidence>
<dbReference type="GO" id="GO:0016787">
    <property type="term" value="F:hydrolase activity"/>
    <property type="evidence" value="ECO:0007669"/>
    <property type="project" value="UniProtKB-KW"/>
</dbReference>
<evidence type="ECO:0008006" key="11">
    <source>
        <dbReference type="Google" id="ProtNLM"/>
    </source>
</evidence>
<proteinExistence type="predicted"/>
<feature type="non-terminal residue" evidence="10">
    <location>
        <position position="1"/>
    </location>
</feature>
<dbReference type="GO" id="GO:0005524">
    <property type="term" value="F:ATP binding"/>
    <property type="evidence" value="ECO:0007669"/>
    <property type="project" value="UniProtKB-KW"/>
</dbReference>
<dbReference type="EMBL" id="UINC01024568">
    <property type="protein sequence ID" value="SVA98449.1"/>
    <property type="molecule type" value="Genomic_DNA"/>
</dbReference>
<dbReference type="InterPro" id="IPR011545">
    <property type="entry name" value="DEAD/DEAH_box_helicase_dom"/>
</dbReference>
<dbReference type="GO" id="GO:0003678">
    <property type="term" value="F:DNA helicase activity"/>
    <property type="evidence" value="ECO:0007669"/>
    <property type="project" value="TreeGrafter"/>
</dbReference>
<reference evidence="10" key="1">
    <citation type="submission" date="2018-05" db="EMBL/GenBank/DDBJ databases">
        <authorList>
            <person name="Lanie J.A."/>
            <person name="Ng W.-L."/>
            <person name="Kazmierczak K.M."/>
            <person name="Andrzejewski T.M."/>
            <person name="Davidsen T.M."/>
            <person name="Wayne K.J."/>
            <person name="Tettelin H."/>
            <person name="Glass J.I."/>
            <person name="Rusch D."/>
            <person name="Podicherti R."/>
            <person name="Tsui H.-C.T."/>
            <person name="Winkler M.E."/>
        </authorList>
    </citation>
    <scope>NUCLEOTIDE SEQUENCE</scope>
</reference>
<dbReference type="CDD" id="cd17992">
    <property type="entry name" value="DEXHc_RecG"/>
    <property type="match status" value="1"/>
</dbReference>
<dbReference type="Pfam" id="PF00271">
    <property type="entry name" value="Helicase_C"/>
    <property type="match status" value="1"/>
</dbReference>
<evidence type="ECO:0000256" key="4">
    <source>
        <dbReference type="ARBA" id="ARBA00022806"/>
    </source>
</evidence>
<evidence type="ECO:0000259" key="9">
    <source>
        <dbReference type="PROSITE" id="PS51194"/>
    </source>
</evidence>
<sequence length="516" mass="57652">FPEWQDPVYLNRQDWPTWKQAVLLIHTPEHQSDLEPMSPARRRLAYDQLLANQLALRLIRGQMRRTPGRAMNSTYTLLKKVEKAFPFKLTYSQKVALDEITADMSSSLRMHRLLQGDVGSGKTIVALLGMTIAIEAGYQTAFLAPTEILAQQHFDTIKSLVEDAGIRAALYTGRDKGKKRQSILDNLSSGDTQLVVGTHALFQEGVVFRDLAMAVIDEQHRFGVHQRMSLVEKGQSVDLLVMTATPIPRTLTLTTYGDMEVSRLTEKPAGRLPIDTRTISVSRLNEVIAAVGRAISRETKVYWICPMIEESEVLDLAAAEERFLNLQSLFGDRVALIHGKMKGSEKDAVMKSFSKKGIDVLVATTVVEVGVDVPEATVMVIEHAERFGLAQLHQLRGRIGRGSQKSSCLLLHTGNPSALARDRLETMRKTQDGFLIAERDLYLRGAGDLMGARQSGLPEYKLVDFIEHANLIQTAQTDAKLILENDPNLLTDRGRHLRLLLYLFEQDSGVKFLKKG</sequence>